<reference evidence="2 3" key="1">
    <citation type="journal article" date="2014" name="Genome Announc.">
        <title>Draft Genome Sequence of Fervidicella metallireducens Strain AeBT, an Iron-Reducing Thermoanaerobe from the Great Artesian Basin.</title>
        <authorList>
            <person name="Patel B.K."/>
        </authorList>
    </citation>
    <scope>NUCLEOTIDE SEQUENCE [LARGE SCALE GENOMIC DNA]</scope>
    <source>
        <strain evidence="2 3">AeB</strain>
    </source>
</reference>
<comment type="caution">
    <text evidence="2">The sequence shown here is derived from an EMBL/GenBank/DDBJ whole genome shotgun (WGS) entry which is preliminary data.</text>
</comment>
<protein>
    <recommendedName>
        <fullName evidence="4">DUF5673 domain-containing protein</fullName>
    </recommendedName>
</protein>
<proteinExistence type="predicted"/>
<feature type="transmembrane region" description="Helical" evidence="1">
    <location>
        <begin position="74"/>
        <end position="93"/>
    </location>
</feature>
<evidence type="ECO:0000313" key="2">
    <source>
        <dbReference type="EMBL" id="EYE89867.1"/>
    </source>
</evidence>
<sequence length="165" mass="19722">MDIVKTIITSMNISCMLLFISLIFYKLILSVKMGHVIDRVETRKVGLTKYLGYVILSLNFLYLLDKYLGNQITLYEISFFLNLFLFSIYLLIIGKTKLHIKKRGMVCSINHWKWNDIVKYQWKKNMLRLKIKKKKGYRYVKIPICPEEKDRLDLLLQRHINLKIS</sequence>
<feature type="transmembrane region" description="Helical" evidence="1">
    <location>
        <begin position="6"/>
        <end position="29"/>
    </location>
</feature>
<organism evidence="2 3">
    <name type="scientific">Fervidicella metallireducens AeB</name>
    <dbReference type="NCBI Taxonomy" id="1403537"/>
    <lineage>
        <taxon>Bacteria</taxon>
        <taxon>Bacillati</taxon>
        <taxon>Bacillota</taxon>
        <taxon>Clostridia</taxon>
        <taxon>Eubacteriales</taxon>
        <taxon>Clostridiaceae</taxon>
        <taxon>Fervidicella</taxon>
    </lineage>
</organism>
<dbReference type="EMBL" id="AZQP01000001">
    <property type="protein sequence ID" value="EYE89867.1"/>
    <property type="molecule type" value="Genomic_DNA"/>
</dbReference>
<keyword evidence="1" id="KW-0812">Transmembrane</keyword>
<keyword evidence="1" id="KW-1133">Transmembrane helix</keyword>
<evidence type="ECO:0008006" key="4">
    <source>
        <dbReference type="Google" id="ProtNLM"/>
    </source>
</evidence>
<name>A0A017RYV8_9CLOT</name>
<evidence type="ECO:0000313" key="3">
    <source>
        <dbReference type="Proteomes" id="UP000019681"/>
    </source>
</evidence>
<dbReference type="Proteomes" id="UP000019681">
    <property type="component" value="Unassembled WGS sequence"/>
</dbReference>
<dbReference type="RefSeq" id="WP_035377098.1">
    <property type="nucleotide sequence ID" value="NZ_AZQP01000001.1"/>
</dbReference>
<keyword evidence="1" id="KW-0472">Membrane</keyword>
<keyword evidence="3" id="KW-1185">Reference proteome</keyword>
<evidence type="ECO:0000256" key="1">
    <source>
        <dbReference type="SAM" id="Phobius"/>
    </source>
</evidence>
<gene>
    <name evidence="2" type="ORF">Q428_00285</name>
</gene>
<accession>A0A017RYV8</accession>
<dbReference type="AlphaFoldDB" id="A0A017RYV8"/>